<dbReference type="PIRSF" id="PIRSF034110">
    <property type="entry name" value="DUF1203"/>
    <property type="match status" value="1"/>
</dbReference>
<dbReference type="EMBL" id="CXWD01000007">
    <property type="protein sequence ID" value="CTQ69181.1"/>
    <property type="molecule type" value="Genomic_DNA"/>
</dbReference>
<dbReference type="Pfam" id="PF06718">
    <property type="entry name" value="DUF1203"/>
    <property type="match status" value="1"/>
</dbReference>
<proteinExistence type="predicted"/>
<dbReference type="InterPro" id="IPR009593">
    <property type="entry name" value="DUF1203"/>
</dbReference>
<evidence type="ECO:0000313" key="2">
    <source>
        <dbReference type="Proteomes" id="UP000053235"/>
    </source>
</evidence>
<dbReference type="Proteomes" id="UP000053235">
    <property type="component" value="Unassembled WGS sequence"/>
</dbReference>
<dbReference type="OrthoDB" id="5953307at2"/>
<reference evidence="2" key="1">
    <citation type="submission" date="2015-07" db="EMBL/GenBank/DDBJ databases">
        <authorList>
            <person name="Rodrigo-Torres Lidia"/>
            <person name="Arahal R.David."/>
        </authorList>
    </citation>
    <scope>NUCLEOTIDE SEQUENCE [LARGE SCALE GENOMIC DNA]</scope>
    <source>
        <strain evidence="2">CECT 5112</strain>
    </source>
</reference>
<organism evidence="1 2">
    <name type="scientific">Roseibium alexandrii</name>
    <dbReference type="NCBI Taxonomy" id="388408"/>
    <lineage>
        <taxon>Bacteria</taxon>
        <taxon>Pseudomonadati</taxon>
        <taxon>Pseudomonadota</taxon>
        <taxon>Alphaproteobacteria</taxon>
        <taxon>Hyphomicrobiales</taxon>
        <taxon>Stappiaceae</taxon>
        <taxon>Roseibium</taxon>
    </lineage>
</organism>
<protein>
    <recommendedName>
        <fullName evidence="3">DUF1203 domain-containing protein</fullName>
    </recommendedName>
</protein>
<evidence type="ECO:0000313" key="1">
    <source>
        <dbReference type="EMBL" id="CTQ69181.1"/>
    </source>
</evidence>
<keyword evidence="2" id="KW-1185">Reference proteome</keyword>
<name>A0A0M7A3N0_9HYPH</name>
<dbReference type="STRING" id="388408.LAX5112_02013"/>
<accession>A0A0M7A3N0</accession>
<dbReference type="AlphaFoldDB" id="A0A0M7A3N0"/>
<gene>
    <name evidence="1" type="ORF">LAX5112_02013</name>
</gene>
<dbReference type="RefSeq" id="WP_055671708.1">
    <property type="nucleotide sequence ID" value="NZ_CXWD01000007.1"/>
</dbReference>
<sequence>MFQIQPLPADNFSGLNGLSDAELSERGVQVHISDGGFPCRVSLQDVTAGERVFLLNFEHQPGKSPYRSRHAIFVKEGAEEAHLDQGDIPASIKSRLLSVRAFNEAHEIVDAEIIEGTEVQDLIARFFENTAVDYIHLHYARRGCFAARVARPEPKA</sequence>
<evidence type="ECO:0008006" key="3">
    <source>
        <dbReference type="Google" id="ProtNLM"/>
    </source>
</evidence>